<sequence length="511" mass="58348">MLSKESGDGDQDYDSSSMSVSDVDSETHRSLWRDDIMAPVKPIRPMRGEVYTLLNHVKKDDTKALLWSTVFCQLPYVGFDVFDYEVCRNALENAVAEIQLWEDMQDSGLAPTPMYFDGHQFEAFRVPLDRKFLLSIPDLREIPHVQLDATSQILYYSALVQGLFIDPEPVPNRSALVRDIYLIVAELADSWVNSVQITVPDLYASFFVLSTALENCKTELAWRSFGHTISIARALGYLTVDADTEVPNQPGFPEDSRYAQQISKNRMRFEFWHLLRMDCVFRLHFGKPALIAAGSWAVNFPDPSINGVTHLSTRYIQIHFLASMRLTLVLLKYLDLLKFTTDNSATFDESLDRLIAEVESIMCNWNADELFSNTNNHIDLRFCMDIFVSCYKMLIMFHQSKKDNRTNTVLSERSLEVARASMIMIQKIVGSSTNQYWGISIYFMYEAVPFFILCWGILADPTHKSAQADLGLMAWLGCFVERTSTEQTEKKPISIVLKAIITCCRNAMFDA</sequence>
<dbReference type="EMBL" id="JAOPJF010000003">
    <property type="protein sequence ID" value="KAK1149621.1"/>
    <property type="molecule type" value="Genomic_DNA"/>
</dbReference>
<reference evidence="1 2" key="1">
    <citation type="journal article" date="2023" name="ACS Omega">
        <title>Identification of the Neoaspergillic Acid Biosynthesis Gene Cluster by Establishing an In Vitro CRISPR-Ribonucleoprotein Genetic System in Aspergillus melleus.</title>
        <authorList>
            <person name="Yuan B."/>
            <person name="Grau M.F."/>
            <person name="Murata R.M."/>
            <person name="Torok T."/>
            <person name="Venkateswaran K."/>
            <person name="Stajich J.E."/>
            <person name="Wang C.C.C."/>
        </authorList>
    </citation>
    <scope>NUCLEOTIDE SEQUENCE [LARGE SCALE GENOMIC DNA]</scope>
    <source>
        <strain evidence="1 2">IMV 1140</strain>
    </source>
</reference>
<protein>
    <submittedName>
        <fullName evidence="1">Uncharacterized protein</fullName>
    </submittedName>
</protein>
<name>A0ACC3BGK2_9EURO</name>
<comment type="caution">
    <text evidence="1">The sequence shown here is derived from an EMBL/GenBank/DDBJ whole genome shotgun (WGS) entry which is preliminary data.</text>
</comment>
<evidence type="ECO:0000313" key="1">
    <source>
        <dbReference type="EMBL" id="KAK1149621.1"/>
    </source>
</evidence>
<accession>A0ACC3BGK2</accession>
<keyword evidence="2" id="KW-1185">Reference proteome</keyword>
<proteinExistence type="predicted"/>
<organism evidence="1 2">
    <name type="scientific">Aspergillus melleus</name>
    <dbReference type="NCBI Taxonomy" id="138277"/>
    <lineage>
        <taxon>Eukaryota</taxon>
        <taxon>Fungi</taxon>
        <taxon>Dikarya</taxon>
        <taxon>Ascomycota</taxon>
        <taxon>Pezizomycotina</taxon>
        <taxon>Eurotiomycetes</taxon>
        <taxon>Eurotiomycetidae</taxon>
        <taxon>Eurotiales</taxon>
        <taxon>Aspergillaceae</taxon>
        <taxon>Aspergillus</taxon>
        <taxon>Aspergillus subgen. Circumdati</taxon>
    </lineage>
</organism>
<dbReference type="Proteomes" id="UP001177260">
    <property type="component" value="Unassembled WGS sequence"/>
</dbReference>
<evidence type="ECO:0000313" key="2">
    <source>
        <dbReference type="Proteomes" id="UP001177260"/>
    </source>
</evidence>
<gene>
    <name evidence="1" type="ORF">N8T08_005170</name>
</gene>